<evidence type="ECO:0000313" key="6">
    <source>
        <dbReference type="EMBL" id="MDZ8118770.1"/>
    </source>
</evidence>
<evidence type="ECO:0000256" key="3">
    <source>
        <dbReference type="PROSITE-ProRule" id="PRU00169"/>
    </source>
</evidence>
<keyword evidence="2" id="KW-0238">DNA-binding</keyword>
<dbReference type="PANTHER" id="PTHR43214">
    <property type="entry name" value="TWO-COMPONENT RESPONSE REGULATOR"/>
    <property type="match status" value="1"/>
</dbReference>
<dbReference type="RefSeq" id="WP_322608568.1">
    <property type="nucleotide sequence ID" value="NZ_JARVCO010000010.1"/>
</dbReference>
<organism evidence="6 7">
    <name type="scientific">Pontiella agarivorans</name>
    <dbReference type="NCBI Taxonomy" id="3038953"/>
    <lineage>
        <taxon>Bacteria</taxon>
        <taxon>Pseudomonadati</taxon>
        <taxon>Kiritimatiellota</taxon>
        <taxon>Kiritimatiellia</taxon>
        <taxon>Kiritimatiellales</taxon>
        <taxon>Pontiellaceae</taxon>
        <taxon>Pontiella</taxon>
    </lineage>
</organism>
<dbReference type="Pfam" id="PF00196">
    <property type="entry name" value="GerE"/>
    <property type="match status" value="1"/>
</dbReference>
<dbReference type="SUPFAM" id="SSF52172">
    <property type="entry name" value="CheY-like"/>
    <property type="match status" value="1"/>
</dbReference>
<feature type="domain" description="Response regulatory" evidence="5">
    <location>
        <begin position="6"/>
        <end position="122"/>
    </location>
</feature>
<gene>
    <name evidence="6" type="ORF">P9H32_09020</name>
</gene>
<dbReference type="EMBL" id="JARVCO010000010">
    <property type="protein sequence ID" value="MDZ8118770.1"/>
    <property type="molecule type" value="Genomic_DNA"/>
</dbReference>
<feature type="domain" description="HTH luxR-type" evidence="4">
    <location>
        <begin position="139"/>
        <end position="204"/>
    </location>
</feature>
<reference evidence="6 7" key="1">
    <citation type="journal article" date="2024" name="Appl. Environ. Microbiol.">
        <title>Pontiella agarivorans sp. nov., a novel marine anaerobic bacterium capable of degrading macroalgal polysaccharides and fixing nitrogen.</title>
        <authorList>
            <person name="Liu N."/>
            <person name="Kivenson V."/>
            <person name="Peng X."/>
            <person name="Cui Z."/>
            <person name="Lankiewicz T.S."/>
            <person name="Gosselin K.M."/>
            <person name="English C.J."/>
            <person name="Blair E.M."/>
            <person name="O'Malley M.A."/>
            <person name="Valentine D.L."/>
        </authorList>
    </citation>
    <scope>NUCLEOTIDE SEQUENCE [LARGE SCALE GENOMIC DNA]</scope>
    <source>
        <strain evidence="6 7">NLcol2</strain>
    </source>
</reference>
<evidence type="ECO:0000256" key="2">
    <source>
        <dbReference type="ARBA" id="ARBA00023125"/>
    </source>
</evidence>
<protein>
    <submittedName>
        <fullName evidence="6">Response regulator transcription factor</fullName>
    </submittedName>
</protein>
<feature type="modified residue" description="4-aspartylphosphate" evidence="3">
    <location>
        <position position="57"/>
    </location>
</feature>
<dbReference type="Pfam" id="PF00072">
    <property type="entry name" value="Response_reg"/>
    <property type="match status" value="1"/>
</dbReference>
<dbReference type="InterPro" id="IPR011006">
    <property type="entry name" value="CheY-like_superfamily"/>
</dbReference>
<evidence type="ECO:0000313" key="7">
    <source>
        <dbReference type="Proteomes" id="UP001290861"/>
    </source>
</evidence>
<dbReference type="Gene3D" id="3.40.50.2300">
    <property type="match status" value="1"/>
</dbReference>
<evidence type="ECO:0000256" key="1">
    <source>
        <dbReference type="ARBA" id="ARBA00022553"/>
    </source>
</evidence>
<keyword evidence="7" id="KW-1185">Reference proteome</keyword>
<dbReference type="InterPro" id="IPR016032">
    <property type="entry name" value="Sig_transdc_resp-reg_C-effctor"/>
</dbReference>
<dbReference type="Proteomes" id="UP001290861">
    <property type="component" value="Unassembled WGS sequence"/>
</dbReference>
<dbReference type="InterPro" id="IPR001789">
    <property type="entry name" value="Sig_transdc_resp-reg_receiver"/>
</dbReference>
<accession>A0ABU5MX65</accession>
<evidence type="ECO:0000259" key="4">
    <source>
        <dbReference type="PROSITE" id="PS50043"/>
    </source>
</evidence>
<dbReference type="PANTHER" id="PTHR43214:SF43">
    <property type="entry name" value="TWO-COMPONENT RESPONSE REGULATOR"/>
    <property type="match status" value="1"/>
</dbReference>
<dbReference type="PROSITE" id="PS50043">
    <property type="entry name" value="HTH_LUXR_2"/>
    <property type="match status" value="1"/>
</dbReference>
<dbReference type="CDD" id="cd17535">
    <property type="entry name" value="REC_NarL-like"/>
    <property type="match status" value="1"/>
</dbReference>
<proteinExistence type="predicted"/>
<dbReference type="SUPFAM" id="SSF46894">
    <property type="entry name" value="C-terminal effector domain of the bipartite response regulators"/>
    <property type="match status" value="1"/>
</dbReference>
<keyword evidence="1 3" id="KW-0597">Phosphoprotein</keyword>
<dbReference type="SMART" id="SM00421">
    <property type="entry name" value="HTH_LUXR"/>
    <property type="match status" value="1"/>
</dbReference>
<dbReference type="PRINTS" id="PR00038">
    <property type="entry name" value="HTHLUXR"/>
</dbReference>
<dbReference type="InterPro" id="IPR039420">
    <property type="entry name" value="WalR-like"/>
</dbReference>
<dbReference type="SMART" id="SM00448">
    <property type="entry name" value="REC"/>
    <property type="match status" value="1"/>
</dbReference>
<dbReference type="InterPro" id="IPR000792">
    <property type="entry name" value="Tscrpt_reg_LuxR_C"/>
</dbReference>
<comment type="caution">
    <text evidence="6">The sequence shown here is derived from an EMBL/GenBank/DDBJ whole genome shotgun (WGS) entry which is preliminary data.</text>
</comment>
<name>A0ABU5MX65_9BACT</name>
<dbReference type="CDD" id="cd06170">
    <property type="entry name" value="LuxR_C_like"/>
    <property type="match status" value="1"/>
</dbReference>
<evidence type="ECO:0000259" key="5">
    <source>
        <dbReference type="PROSITE" id="PS50110"/>
    </source>
</evidence>
<dbReference type="InterPro" id="IPR058245">
    <property type="entry name" value="NreC/VraR/RcsB-like_REC"/>
</dbReference>
<dbReference type="PROSITE" id="PS50110">
    <property type="entry name" value="RESPONSE_REGULATORY"/>
    <property type="match status" value="1"/>
</dbReference>
<sequence length="210" mass="22917">MSDVITVLVVDDNLLLRMGLMEIIAQEEGVEAVGMAANGAEAFTQVKALRPDVVTMDYQMPDEDGAACTRRILAAYPGTKVILLSVFDSEEDIWRAVQAGVSGYLTKKAGEVEGIVEAIHSVMQGGTYFPARIAQKLAQRKEQEELTPRELEVLEFLADGNSNKDMAEILGISLGTVKVHIQNLREKLGAVDRTDAVAIGFKRGLLRLEE</sequence>